<dbReference type="SUPFAM" id="SSF52833">
    <property type="entry name" value="Thioredoxin-like"/>
    <property type="match status" value="1"/>
</dbReference>
<sequence>MLAPNFTLPYLNQEGHYTLSEDLGKIVILTYWASWCPDCSVDLPKKEQLYQSLDHQEVKMLTVNVTGRERNDSAAKQFTNKYLTQPTLADKGTEIYDLYKCKGVPTTVLIDKKGNIHKQFDDQADFMQIIASLGELLR</sequence>
<dbReference type="RefSeq" id="WP_117155799.1">
    <property type="nucleotide sequence ID" value="NZ_BMLG01000013.1"/>
</dbReference>
<dbReference type="CDD" id="cd02966">
    <property type="entry name" value="TlpA_like_family"/>
    <property type="match status" value="1"/>
</dbReference>
<dbReference type="AlphaFoldDB" id="A0A917TSQ3"/>
<comment type="caution">
    <text evidence="3">The sequence shown here is derived from an EMBL/GenBank/DDBJ whole genome shotgun (WGS) entry which is preliminary data.</text>
</comment>
<dbReference type="GO" id="GO:0016491">
    <property type="term" value="F:oxidoreductase activity"/>
    <property type="evidence" value="ECO:0007669"/>
    <property type="project" value="InterPro"/>
</dbReference>
<dbReference type="InterPro" id="IPR050553">
    <property type="entry name" value="Thioredoxin_ResA/DsbE_sf"/>
</dbReference>
<dbReference type="GO" id="GO:0016209">
    <property type="term" value="F:antioxidant activity"/>
    <property type="evidence" value="ECO:0007669"/>
    <property type="project" value="InterPro"/>
</dbReference>
<accession>A0A917TSQ3</accession>
<evidence type="ECO:0000313" key="4">
    <source>
        <dbReference type="Proteomes" id="UP000618460"/>
    </source>
</evidence>
<protein>
    <recommendedName>
        <fullName evidence="2">Thioredoxin domain-containing protein</fullName>
    </recommendedName>
</protein>
<proteinExistence type="predicted"/>
<dbReference type="InterPro" id="IPR036249">
    <property type="entry name" value="Thioredoxin-like_sf"/>
</dbReference>
<dbReference type="PANTHER" id="PTHR42852">
    <property type="entry name" value="THIOL:DISULFIDE INTERCHANGE PROTEIN DSBE"/>
    <property type="match status" value="1"/>
</dbReference>
<evidence type="ECO:0000256" key="1">
    <source>
        <dbReference type="ARBA" id="ARBA00023157"/>
    </source>
</evidence>
<dbReference type="Gene3D" id="3.40.30.10">
    <property type="entry name" value="Glutaredoxin"/>
    <property type="match status" value="1"/>
</dbReference>
<dbReference type="InterPro" id="IPR013766">
    <property type="entry name" value="Thioredoxin_domain"/>
</dbReference>
<dbReference type="EMBL" id="BMLG01000013">
    <property type="protein sequence ID" value="GGM35784.1"/>
    <property type="molecule type" value="Genomic_DNA"/>
</dbReference>
<evidence type="ECO:0000313" key="3">
    <source>
        <dbReference type="EMBL" id="GGM35784.1"/>
    </source>
</evidence>
<organism evidence="3 4">
    <name type="scientific">Paraliobacillus quinghaiensis</name>
    <dbReference type="NCBI Taxonomy" id="470815"/>
    <lineage>
        <taxon>Bacteria</taxon>
        <taxon>Bacillati</taxon>
        <taxon>Bacillota</taxon>
        <taxon>Bacilli</taxon>
        <taxon>Bacillales</taxon>
        <taxon>Bacillaceae</taxon>
        <taxon>Paraliobacillus</taxon>
    </lineage>
</organism>
<dbReference type="InterPro" id="IPR000866">
    <property type="entry name" value="AhpC/TSA"/>
</dbReference>
<reference evidence="3" key="1">
    <citation type="journal article" date="2014" name="Int. J. Syst. Evol. Microbiol.">
        <title>Complete genome sequence of Corynebacterium casei LMG S-19264T (=DSM 44701T), isolated from a smear-ripened cheese.</title>
        <authorList>
            <consortium name="US DOE Joint Genome Institute (JGI-PGF)"/>
            <person name="Walter F."/>
            <person name="Albersmeier A."/>
            <person name="Kalinowski J."/>
            <person name="Ruckert C."/>
        </authorList>
    </citation>
    <scope>NUCLEOTIDE SEQUENCE</scope>
    <source>
        <strain evidence="3">CGMCC 1.6333</strain>
    </source>
</reference>
<feature type="domain" description="Thioredoxin" evidence="2">
    <location>
        <begin position="1"/>
        <end position="138"/>
    </location>
</feature>
<dbReference type="Pfam" id="PF00578">
    <property type="entry name" value="AhpC-TSA"/>
    <property type="match status" value="1"/>
</dbReference>
<dbReference type="PANTHER" id="PTHR42852:SF17">
    <property type="entry name" value="THIOREDOXIN-LIKE PROTEIN HI_1115"/>
    <property type="match status" value="1"/>
</dbReference>
<name>A0A917TSQ3_9BACI</name>
<dbReference type="Proteomes" id="UP000618460">
    <property type="component" value="Unassembled WGS sequence"/>
</dbReference>
<evidence type="ECO:0000259" key="2">
    <source>
        <dbReference type="PROSITE" id="PS51352"/>
    </source>
</evidence>
<dbReference type="OrthoDB" id="25753at2"/>
<keyword evidence="4" id="KW-1185">Reference proteome</keyword>
<keyword evidence="1" id="KW-1015">Disulfide bond</keyword>
<dbReference type="PROSITE" id="PS51352">
    <property type="entry name" value="THIOREDOXIN_2"/>
    <property type="match status" value="1"/>
</dbReference>
<reference evidence="3" key="2">
    <citation type="submission" date="2020-09" db="EMBL/GenBank/DDBJ databases">
        <authorList>
            <person name="Sun Q."/>
            <person name="Zhou Y."/>
        </authorList>
    </citation>
    <scope>NUCLEOTIDE SEQUENCE</scope>
    <source>
        <strain evidence="3">CGMCC 1.6333</strain>
    </source>
</reference>
<gene>
    <name evidence="3" type="ORF">GCM10011351_22340</name>
</gene>